<dbReference type="RefSeq" id="WP_184423234.1">
    <property type="nucleotide sequence ID" value="NZ_AP027362.1"/>
</dbReference>
<evidence type="ECO:0000313" key="3">
    <source>
        <dbReference type="EMBL" id="MBB6542506.1"/>
    </source>
</evidence>
<organism evidence="3 4">
    <name type="scientific">Thalassotalea piscium</name>
    <dbReference type="NCBI Taxonomy" id="1230533"/>
    <lineage>
        <taxon>Bacteria</taxon>
        <taxon>Pseudomonadati</taxon>
        <taxon>Pseudomonadota</taxon>
        <taxon>Gammaproteobacteria</taxon>
        <taxon>Alteromonadales</taxon>
        <taxon>Colwelliaceae</taxon>
        <taxon>Thalassotalea</taxon>
    </lineage>
</organism>
<dbReference type="CDD" id="cd00165">
    <property type="entry name" value="S4"/>
    <property type="match status" value="1"/>
</dbReference>
<keyword evidence="1" id="KW-0694">RNA-binding</keyword>
<dbReference type="InterPro" id="IPR036986">
    <property type="entry name" value="S4_RNA-bd_sf"/>
</dbReference>
<accession>A0A7X0TSU8</accession>
<dbReference type="EMBL" id="JACHHU010000005">
    <property type="protein sequence ID" value="MBB6542506.1"/>
    <property type="molecule type" value="Genomic_DNA"/>
</dbReference>
<keyword evidence="4" id="KW-1185">Reference proteome</keyword>
<feature type="region of interest" description="Disordered" evidence="2">
    <location>
        <begin position="84"/>
        <end position="133"/>
    </location>
</feature>
<proteinExistence type="predicted"/>
<dbReference type="Proteomes" id="UP000537141">
    <property type="component" value="Unassembled WGS sequence"/>
</dbReference>
<evidence type="ECO:0000256" key="1">
    <source>
        <dbReference type="PROSITE-ProRule" id="PRU00182"/>
    </source>
</evidence>
<dbReference type="GO" id="GO:0003723">
    <property type="term" value="F:RNA binding"/>
    <property type="evidence" value="ECO:0007669"/>
    <property type="project" value="UniProtKB-KW"/>
</dbReference>
<dbReference type="PROSITE" id="PS50889">
    <property type="entry name" value="S4"/>
    <property type="match status" value="1"/>
</dbReference>
<protein>
    <submittedName>
        <fullName evidence="3">Ribosome-associated protein</fullName>
    </submittedName>
</protein>
<evidence type="ECO:0000313" key="4">
    <source>
        <dbReference type="Proteomes" id="UP000537141"/>
    </source>
</evidence>
<dbReference type="Pfam" id="PF13275">
    <property type="entry name" value="S4_2"/>
    <property type="match status" value="1"/>
</dbReference>
<gene>
    <name evidence="3" type="ORF">HNQ55_000995</name>
</gene>
<sequence>MDNPTLEIELATQPIELCKLLKAVDLVSGGGEAKMVISEGYVYLNGVLETQKRKKIYHNDRIEFNGECIIVICHAPVDVKPIKIEKTKKRASENKKAANAKNKNASRKNQSTNVENTNKPVTDISGNRKPINF</sequence>
<dbReference type="Gene3D" id="3.10.290.10">
    <property type="entry name" value="RNA-binding S4 domain"/>
    <property type="match status" value="1"/>
</dbReference>
<evidence type="ECO:0000256" key="2">
    <source>
        <dbReference type="SAM" id="MobiDB-lite"/>
    </source>
</evidence>
<name>A0A7X0TSU8_9GAMM</name>
<comment type="caution">
    <text evidence="3">The sequence shown here is derived from an EMBL/GenBank/DDBJ whole genome shotgun (WGS) entry which is preliminary data.</text>
</comment>
<feature type="compositionally biased region" description="Polar residues" evidence="2">
    <location>
        <begin position="110"/>
        <end position="120"/>
    </location>
</feature>
<feature type="compositionally biased region" description="Basic and acidic residues" evidence="2">
    <location>
        <begin position="84"/>
        <end position="96"/>
    </location>
</feature>
<reference evidence="3 4" key="1">
    <citation type="submission" date="2020-08" db="EMBL/GenBank/DDBJ databases">
        <title>Genomic Encyclopedia of Type Strains, Phase IV (KMG-IV): sequencing the most valuable type-strain genomes for metagenomic binning, comparative biology and taxonomic classification.</title>
        <authorList>
            <person name="Goeker M."/>
        </authorList>
    </citation>
    <scope>NUCLEOTIDE SEQUENCE [LARGE SCALE GENOMIC DNA]</scope>
    <source>
        <strain evidence="3 4">DSM 26287</strain>
    </source>
</reference>
<dbReference type="AlphaFoldDB" id="A0A7X0TSU8"/>
<feature type="compositionally biased region" description="Low complexity" evidence="2">
    <location>
        <begin position="97"/>
        <end position="109"/>
    </location>
</feature>
<dbReference type="SUPFAM" id="SSF55174">
    <property type="entry name" value="Alpha-L RNA-binding motif"/>
    <property type="match status" value="1"/>
</dbReference>